<dbReference type="InterPro" id="IPR012495">
    <property type="entry name" value="TadE-like_dom"/>
</dbReference>
<feature type="transmembrane region" description="Helical" evidence="1">
    <location>
        <begin position="20"/>
        <end position="43"/>
    </location>
</feature>
<dbReference type="Proteomes" id="UP000594459">
    <property type="component" value="Chromosome"/>
</dbReference>
<dbReference type="EMBL" id="CP064654">
    <property type="protein sequence ID" value="QPD00051.1"/>
    <property type="molecule type" value="Genomic_DNA"/>
</dbReference>
<reference evidence="3 4" key="1">
    <citation type="submission" date="2020-11" db="EMBL/GenBank/DDBJ databases">
        <title>The genome sequence of Erythrobacter sp. 6D36.</title>
        <authorList>
            <person name="Liu Y."/>
        </authorList>
    </citation>
    <scope>NUCLEOTIDE SEQUENCE [LARGE SCALE GENOMIC DNA]</scope>
    <source>
        <strain evidence="3 4">6D36</strain>
    </source>
</reference>
<dbReference type="Pfam" id="PF07811">
    <property type="entry name" value="TadE"/>
    <property type="match status" value="1"/>
</dbReference>
<keyword evidence="1" id="KW-1133">Transmembrane helix</keyword>
<feature type="domain" description="TadE-like" evidence="2">
    <location>
        <begin position="14"/>
        <end position="56"/>
    </location>
</feature>
<name>A0A7S8IVW6_9SPHN</name>
<protein>
    <submittedName>
        <fullName evidence="3">Pilus assembly protein</fullName>
    </submittedName>
</protein>
<dbReference type="KEGG" id="qso:IRL76_05835"/>
<dbReference type="RefSeq" id="WP_200983845.1">
    <property type="nucleotide sequence ID" value="NZ_CP064654.1"/>
</dbReference>
<keyword evidence="1" id="KW-0812">Transmembrane</keyword>
<keyword evidence="4" id="KW-1185">Reference proteome</keyword>
<evidence type="ECO:0000256" key="1">
    <source>
        <dbReference type="SAM" id="Phobius"/>
    </source>
</evidence>
<proteinExistence type="predicted"/>
<gene>
    <name evidence="3" type="ORF">IRL76_05835</name>
</gene>
<dbReference type="AlphaFoldDB" id="A0A7S8IVW6"/>
<accession>A0A7S8IVW6</accession>
<organism evidence="3 4">
    <name type="scientific">Qipengyuania soli</name>
    <dbReference type="NCBI Taxonomy" id="2782568"/>
    <lineage>
        <taxon>Bacteria</taxon>
        <taxon>Pseudomonadati</taxon>
        <taxon>Pseudomonadota</taxon>
        <taxon>Alphaproteobacteria</taxon>
        <taxon>Sphingomonadales</taxon>
        <taxon>Erythrobacteraceae</taxon>
        <taxon>Qipengyuania</taxon>
    </lineage>
</organism>
<evidence type="ECO:0000259" key="2">
    <source>
        <dbReference type="Pfam" id="PF07811"/>
    </source>
</evidence>
<sequence>MSRLLRNLVGDRKGAAAVEFGLAIPVALVMLLGAMNMGIYLYFKNSMTTAIDETARAAILYPQPSDAELSTKFESNLLTAKKFGSAAVTLTRGTSTDGRKYVELVGTGSYPVNLVFVNLGSLPVRSTRRAYFQE</sequence>
<keyword evidence="1" id="KW-0472">Membrane</keyword>
<evidence type="ECO:0000313" key="4">
    <source>
        <dbReference type="Proteomes" id="UP000594459"/>
    </source>
</evidence>
<evidence type="ECO:0000313" key="3">
    <source>
        <dbReference type="EMBL" id="QPD00051.1"/>
    </source>
</evidence>